<protein>
    <submittedName>
        <fullName evidence="1">Uncharacterized protein</fullName>
    </submittedName>
</protein>
<evidence type="ECO:0000313" key="1">
    <source>
        <dbReference type="EMBL" id="MBB3059180.1"/>
    </source>
</evidence>
<comment type="caution">
    <text evidence="1">The sequence shown here is derived from an EMBL/GenBank/DDBJ whole genome shotgun (WGS) entry which is preliminary data.</text>
</comment>
<accession>A0A839SQS8</accession>
<dbReference type="RefSeq" id="WP_183476453.1">
    <property type="nucleotide sequence ID" value="NZ_JACHWX010000036.1"/>
</dbReference>
<sequence length="76" mass="8326">MKKKNIEAFNKPRPLFSGLKSYSVGEILAAGGTTAFANKMGKSAEGLEDALKKLPKEAFLTEEEFSEAMKTLNENK</sequence>
<proteinExistence type="predicted"/>
<name>A0A839SQS8_9SPHI</name>
<dbReference type="EMBL" id="JACHWX010000036">
    <property type="protein sequence ID" value="MBB3059180.1"/>
    <property type="molecule type" value="Genomic_DNA"/>
</dbReference>
<gene>
    <name evidence="1" type="ORF">FHS11_005642</name>
</gene>
<dbReference type="AlphaFoldDB" id="A0A839SQS8"/>
<organism evidence="1 2">
    <name type="scientific">Mucilaginibacter gotjawali</name>
    <dbReference type="NCBI Taxonomy" id="1550579"/>
    <lineage>
        <taxon>Bacteria</taxon>
        <taxon>Pseudomonadati</taxon>
        <taxon>Bacteroidota</taxon>
        <taxon>Sphingobacteriia</taxon>
        <taxon>Sphingobacteriales</taxon>
        <taxon>Sphingobacteriaceae</taxon>
        <taxon>Mucilaginibacter</taxon>
    </lineage>
</organism>
<evidence type="ECO:0000313" key="2">
    <source>
        <dbReference type="Proteomes" id="UP000539265"/>
    </source>
</evidence>
<reference evidence="1" key="1">
    <citation type="submission" date="2020-08" db="EMBL/GenBank/DDBJ databases">
        <title>Genomic Encyclopedia of Type Strains, Phase III (KMG-III): the genomes of soil and plant-associated and newly described type strains.</title>
        <authorList>
            <person name="Whitman W."/>
        </authorList>
    </citation>
    <scope>NUCLEOTIDE SEQUENCE [LARGE SCALE GENOMIC DNA]</scope>
    <source>
        <strain evidence="1">CECT 8628</strain>
    </source>
</reference>
<dbReference type="Proteomes" id="UP000539265">
    <property type="component" value="Unassembled WGS sequence"/>
</dbReference>
<keyword evidence="2" id="KW-1185">Reference proteome</keyword>